<dbReference type="EMBL" id="ABCS01000135">
    <property type="protein sequence ID" value="EDM74359.1"/>
    <property type="molecule type" value="Genomic_DNA"/>
</dbReference>
<sequence length="44" mass="5178">MRMATTLLAVSRPSVRDLLKRLCELMLDLLRWRQGRLGRPRLEG</sequence>
<accession>A6GIE8</accession>
<proteinExistence type="predicted"/>
<gene>
    <name evidence="1" type="ORF">PPSIR1_33958</name>
</gene>
<dbReference type="STRING" id="391625.PPSIR1_33958"/>
<name>A6GIE8_9BACT</name>
<keyword evidence="2" id="KW-1185">Reference proteome</keyword>
<reference evidence="1 2" key="1">
    <citation type="submission" date="2007-06" db="EMBL/GenBank/DDBJ databases">
        <authorList>
            <person name="Shimkets L."/>
            <person name="Ferriera S."/>
            <person name="Johnson J."/>
            <person name="Kravitz S."/>
            <person name="Beeson K."/>
            <person name="Sutton G."/>
            <person name="Rogers Y.-H."/>
            <person name="Friedman R."/>
            <person name="Frazier M."/>
            <person name="Venter J.C."/>
        </authorList>
    </citation>
    <scope>NUCLEOTIDE SEQUENCE [LARGE SCALE GENOMIC DNA]</scope>
    <source>
        <strain evidence="1 2">SIR-1</strain>
    </source>
</reference>
<comment type="caution">
    <text evidence="1">The sequence shown here is derived from an EMBL/GenBank/DDBJ whole genome shotgun (WGS) entry which is preliminary data.</text>
</comment>
<dbReference type="AlphaFoldDB" id="A6GIE8"/>
<dbReference type="Proteomes" id="UP000005801">
    <property type="component" value="Unassembled WGS sequence"/>
</dbReference>
<evidence type="ECO:0000313" key="1">
    <source>
        <dbReference type="EMBL" id="EDM74359.1"/>
    </source>
</evidence>
<protein>
    <submittedName>
        <fullName evidence="1">Uncharacterized protein</fullName>
    </submittedName>
</protein>
<evidence type="ECO:0000313" key="2">
    <source>
        <dbReference type="Proteomes" id="UP000005801"/>
    </source>
</evidence>
<organism evidence="1 2">
    <name type="scientific">Plesiocystis pacifica SIR-1</name>
    <dbReference type="NCBI Taxonomy" id="391625"/>
    <lineage>
        <taxon>Bacteria</taxon>
        <taxon>Pseudomonadati</taxon>
        <taxon>Myxococcota</taxon>
        <taxon>Polyangia</taxon>
        <taxon>Nannocystales</taxon>
        <taxon>Nannocystaceae</taxon>
        <taxon>Plesiocystis</taxon>
    </lineage>
</organism>